<comment type="caution">
    <text evidence="2">The sequence shown here is derived from an EMBL/GenBank/DDBJ whole genome shotgun (WGS) entry which is preliminary data.</text>
</comment>
<feature type="compositionally biased region" description="Basic and acidic residues" evidence="1">
    <location>
        <begin position="117"/>
        <end position="127"/>
    </location>
</feature>
<dbReference type="Proteomes" id="UP001189429">
    <property type="component" value="Unassembled WGS sequence"/>
</dbReference>
<feature type="region of interest" description="Disordered" evidence="1">
    <location>
        <begin position="117"/>
        <end position="163"/>
    </location>
</feature>
<proteinExistence type="predicted"/>
<evidence type="ECO:0000256" key="1">
    <source>
        <dbReference type="SAM" id="MobiDB-lite"/>
    </source>
</evidence>
<accession>A0ABN9V3A3</accession>
<evidence type="ECO:0000313" key="3">
    <source>
        <dbReference type="Proteomes" id="UP001189429"/>
    </source>
</evidence>
<name>A0ABN9V3A3_9DINO</name>
<gene>
    <name evidence="2" type="ORF">PCOR1329_LOCUS54243</name>
</gene>
<organism evidence="2 3">
    <name type="scientific">Prorocentrum cordatum</name>
    <dbReference type="NCBI Taxonomy" id="2364126"/>
    <lineage>
        <taxon>Eukaryota</taxon>
        <taxon>Sar</taxon>
        <taxon>Alveolata</taxon>
        <taxon>Dinophyceae</taxon>
        <taxon>Prorocentrales</taxon>
        <taxon>Prorocentraceae</taxon>
        <taxon>Prorocentrum</taxon>
    </lineage>
</organism>
<keyword evidence="3" id="KW-1185">Reference proteome</keyword>
<evidence type="ECO:0000313" key="2">
    <source>
        <dbReference type="EMBL" id="CAK0867259.1"/>
    </source>
</evidence>
<protein>
    <submittedName>
        <fullName evidence="2">Uncharacterized protein</fullName>
    </submittedName>
</protein>
<dbReference type="EMBL" id="CAUYUJ010016624">
    <property type="protein sequence ID" value="CAK0867259.1"/>
    <property type="molecule type" value="Genomic_DNA"/>
</dbReference>
<sequence length="548" mass="61043">MTYMMTLNLDEGGPLADGRGGTTNTDLHKRTLTRFRMHNHGCDVDEAISRVIHAINDLDKVGSHSPFMHVFGIGAPGQLRPATVAERVVVELRSRENLGAAMSDIIELARRSTFDDLTSKSRPELRNSEPQASAPAEDQLRHRERPGPYSEAWPPPSNESDSEMFAGYLKSSNDPPIDQLGCIDEGMTVYSEMLKDKIEFHWTKLSAQEEAEFRGARHKEVRNWKRYEGLKPVPMSEVQDPADEIRCHWVLQKADGTARARLVRLGHQTKDVGKEPTASPTACRRARNILLSVAATNDWSLAKGDVTSAVLQANDLKKDLFVEADEVLSSAVGVRAGEVLRAAKPGCGMGEAPRQWWQTVKQDFAMLGLSACSLEPCLWSLWTSRSCTYGTWEDMEMSAETIEQSGVVTERNENWFFKHKRKILGGEYRLFLIANGITKIAKFNRTDGIWTFKHVLPGCGVASADLRVITWCDAAWASRLDGHSPRGHVTALSNAEQPFSEVSNFTEASDAEGEQMMVRLVLYEVLYGGLDLQDRHAQLADGMTKARQ</sequence>
<reference evidence="2" key="1">
    <citation type="submission" date="2023-10" db="EMBL/GenBank/DDBJ databases">
        <authorList>
            <person name="Chen Y."/>
            <person name="Shah S."/>
            <person name="Dougan E. K."/>
            <person name="Thang M."/>
            <person name="Chan C."/>
        </authorList>
    </citation>
    <scope>NUCLEOTIDE SEQUENCE [LARGE SCALE GENOMIC DNA]</scope>
</reference>